<dbReference type="Gene3D" id="3.40.50.300">
    <property type="entry name" value="P-loop containing nucleotide triphosphate hydrolases"/>
    <property type="match status" value="1"/>
</dbReference>
<dbReference type="EMBL" id="JAGKQM010000018">
    <property type="protein sequence ID" value="KAH0863087.1"/>
    <property type="molecule type" value="Genomic_DNA"/>
</dbReference>
<accession>A0ABQ7Y4I9</accession>
<organism evidence="2 3">
    <name type="scientific">Brassica napus</name>
    <name type="common">Rape</name>
    <dbReference type="NCBI Taxonomy" id="3708"/>
    <lineage>
        <taxon>Eukaryota</taxon>
        <taxon>Viridiplantae</taxon>
        <taxon>Streptophyta</taxon>
        <taxon>Embryophyta</taxon>
        <taxon>Tracheophyta</taxon>
        <taxon>Spermatophyta</taxon>
        <taxon>Magnoliopsida</taxon>
        <taxon>eudicotyledons</taxon>
        <taxon>Gunneridae</taxon>
        <taxon>Pentapetalae</taxon>
        <taxon>rosids</taxon>
        <taxon>malvids</taxon>
        <taxon>Brassicales</taxon>
        <taxon>Brassicaceae</taxon>
        <taxon>Brassiceae</taxon>
        <taxon>Brassica</taxon>
    </lineage>
</organism>
<evidence type="ECO:0000313" key="2">
    <source>
        <dbReference type="EMBL" id="KAH0863087.1"/>
    </source>
</evidence>
<feature type="domain" description="DNA2/NAM7 helicase-like C-terminal" evidence="1">
    <location>
        <begin position="73"/>
        <end position="108"/>
    </location>
</feature>
<evidence type="ECO:0000313" key="3">
    <source>
        <dbReference type="Proteomes" id="UP000824890"/>
    </source>
</evidence>
<name>A0ABQ7Y4I9_BRANA</name>
<sequence>RRSFPSKEFYEDALEDGADIELRQLLTDINTVALVRFSFPICMKGKSLNIRDKLVLERSGFCSSNLPQTRNHVPRAQGMEKDVAIFSCVRANDKGEIGFLSNSRRMNVIGSAATLKSNPLGKNIVESAEKRNPLFKVSKPMNYFLSEENLETMNVTEDMEIPDAASLSQYCD</sequence>
<dbReference type="Proteomes" id="UP000824890">
    <property type="component" value="Unassembled WGS sequence"/>
</dbReference>
<dbReference type="PANTHER" id="PTHR10887:SF538">
    <property type="entry name" value="HELICASE MAGATAMA 3-RELATED"/>
    <property type="match status" value="1"/>
</dbReference>
<protein>
    <recommendedName>
        <fullName evidence="1">DNA2/NAM7 helicase-like C-terminal domain-containing protein</fullName>
    </recommendedName>
</protein>
<proteinExistence type="predicted"/>
<gene>
    <name evidence="2" type="ORF">HID58_080298</name>
</gene>
<evidence type="ECO:0000259" key="1">
    <source>
        <dbReference type="Pfam" id="PF13087"/>
    </source>
</evidence>
<dbReference type="Pfam" id="PF13087">
    <property type="entry name" value="AAA_12"/>
    <property type="match status" value="1"/>
</dbReference>
<dbReference type="PANTHER" id="PTHR10887">
    <property type="entry name" value="DNA2/NAM7 HELICASE FAMILY"/>
    <property type="match status" value="1"/>
</dbReference>
<comment type="caution">
    <text evidence="2">The sequence shown here is derived from an EMBL/GenBank/DDBJ whole genome shotgun (WGS) entry which is preliminary data.</text>
</comment>
<dbReference type="InterPro" id="IPR027417">
    <property type="entry name" value="P-loop_NTPase"/>
</dbReference>
<dbReference type="InterPro" id="IPR045055">
    <property type="entry name" value="DNA2/NAM7-like"/>
</dbReference>
<reference evidence="2 3" key="1">
    <citation type="submission" date="2021-05" db="EMBL/GenBank/DDBJ databases">
        <title>Genome Assembly of Synthetic Allotetraploid Brassica napus Reveals Homoeologous Exchanges between Subgenomes.</title>
        <authorList>
            <person name="Davis J.T."/>
        </authorList>
    </citation>
    <scope>NUCLEOTIDE SEQUENCE [LARGE SCALE GENOMIC DNA]</scope>
    <source>
        <strain evidence="3">cv. Da-Ae</strain>
        <tissue evidence="2">Seedling</tissue>
    </source>
</reference>
<keyword evidence="3" id="KW-1185">Reference proteome</keyword>
<dbReference type="InterPro" id="IPR041679">
    <property type="entry name" value="DNA2/NAM7-like_C"/>
</dbReference>
<feature type="non-terminal residue" evidence="2">
    <location>
        <position position="1"/>
    </location>
</feature>